<dbReference type="AlphaFoldDB" id="A0AAW9MVH5"/>
<dbReference type="GO" id="GO:0006265">
    <property type="term" value="P:DNA topological change"/>
    <property type="evidence" value="ECO:0007669"/>
    <property type="project" value="UniProtKB-UniRule"/>
</dbReference>
<feature type="active site" description="O-(5'-phospho-DNA)-tyrosine intermediate" evidence="9 10">
    <location>
        <position position="127"/>
    </location>
</feature>
<organism evidence="13 14">
    <name type="scientific">Citroniella saccharovorans</name>
    <dbReference type="NCBI Taxonomy" id="2053367"/>
    <lineage>
        <taxon>Bacteria</taxon>
        <taxon>Bacillati</taxon>
        <taxon>Bacillota</taxon>
        <taxon>Tissierellia</taxon>
        <taxon>Tissierellales</taxon>
        <taxon>Peptoniphilaceae</taxon>
        <taxon>Citroniella</taxon>
    </lineage>
</organism>
<feature type="coiled-coil region" evidence="11">
    <location>
        <begin position="440"/>
        <end position="488"/>
    </location>
</feature>
<accession>A0AAW9MVH5</accession>
<dbReference type="Proteomes" id="UP001357733">
    <property type="component" value="Unassembled WGS sequence"/>
</dbReference>
<gene>
    <name evidence="9 13" type="primary">gyrA</name>
    <name evidence="13" type="ORF">VLK81_01460</name>
</gene>
<evidence type="ECO:0000256" key="2">
    <source>
        <dbReference type="ARBA" id="ARBA00008263"/>
    </source>
</evidence>
<comment type="miscellaneous">
    <text evidence="9">Few gyrases are as efficient as E.coli at forming negative supercoils. Not all organisms have 2 type II topoisomerases; in organisms with a single type II topoisomerase this enzyme also has to decatenate newly replicated chromosomes.</text>
</comment>
<dbReference type="SUPFAM" id="SSF101904">
    <property type="entry name" value="GyrA/ParC C-terminal domain-like"/>
    <property type="match status" value="1"/>
</dbReference>
<evidence type="ECO:0000259" key="12">
    <source>
        <dbReference type="PROSITE" id="PS52040"/>
    </source>
</evidence>
<protein>
    <recommendedName>
        <fullName evidence="9">DNA gyrase subunit A</fullName>
        <ecNumber evidence="9">5.6.2.2</ecNumber>
    </recommendedName>
</protein>
<dbReference type="NCBIfam" id="TIGR01063">
    <property type="entry name" value="gyrA"/>
    <property type="match status" value="1"/>
</dbReference>
<keyword evidence="11" id="KW-0175">Coiled coil</keyword>
<dbReference type="PROSITE" id="PS52040">
    <property type="entry name" value="TOPO_IIA"/>
    <property type="match status" value="1"/>
</dbReference>
<dbReference type="GO" id="GO:0003677">
    <property type="term" value="F:DNA binding"/>
    <property type="evidence" value="ECO:0007669"/>
    <property type="project" value="UniProtKB-UniRule"/>
</dbReference>
<dbReference type="FunFam" id="2.120.10.90:FF:000005">
    <property type="entry name" value="DNA topoisomerase 4 subunit A"/>
    <property type="match status" value="1"/>
</dbReference>
<dbReference type="Pfam" id="PF00521">
    <property type="entry name" value="DNA_topoisoIV"/>
    <property type="match status" value="1"/>
</dbReference>
<comment type="caution">
    <text evidence="13">The sequence shown here is derived from an EMBL/GenBank/DDBJ whole genome shotgun (WGS) entry which is preliminary data.</text>
</comment>
<dbReference type="InterPro" id="IPR013760">
    <property type="entry name" value="Topo_IIA-like_dom_sf"/>
</dbReference>
<evidence type="ECO:0000256" key="6">
    <source>
        <dbReference type="ARBA" id="ARBA00023125"/>
    </source>
</evidence>
<dbReference type="FunFam" id="1.10.268.10:FF:000001">
    <property type="entry name" value="DNA gyrase subunit A"/>
    <property type="match status" value="1"/>
</dbReference>
<dbReference type="PANTHER" id="PTHR43493:SF5">
    <property type="entry name" value="DNA GYRASE SUBUNIT A, CHLOROPLASTIC_MITOCHONDRIAL"/>
    <property type="match status" value="1"/>
</dbReference>
<feature type="domain" description="Topo IIA-type catalytic" evidence="12">
    <location>
        <begin position="39"/>
        <end position="502"/>
    </location>
</feature>
<reference evidence="13 14" key="1">
    <citation type="submission" date="2024-01" db="EMBL/GenBank/DDBJ databases">
        <title>Complete genome sequence of Citroniella saccharovorans strain M6.X9, isolated from human fecal sample.</title>
        <authorList>
            <person name="Cheng G."/>
            <person name="Westerholm M."/>
            <person name="Schnurer A."/>
        </authorList>
    </citation>
    <scope>NUCLEOTIDE SEQUENCE [LARGE SCALE GENOMIC DNA]</scope>
    <source>
        <strain evidence="13 14">DSM 29873</strain>
    </source>
</reference>
<dbReference type="SUPFAM" id="SSF56719">
    <property type="entry name" value="Type II DNA topoisomerase"/>
    <property type="match status" value="1"/>
</dbReference>
<evidence type="ECO:0000256" key="3">
    <source>
        <dbReference type="ARBA" id="ARBA00022741"/>
    </source>
</evidence>
<evidence type="ECO:0000313" key="13">
    <source>
        <dbReference type="EMBL" id="MEB3428702.1"/>
    </source>
</evidence>
<evidence type="ECO:0000313" key="14">
    <source>
        <dbReference type="Proteomes" id="UP001357733"/>
    </source>
</evidence>
<keyword evidence="14" id="KW-1185">Reference proteome</keyword>
<comment type="subcellular location">
    <subcellularLocation>
        <location evidence="9">Cytoplasm</location>
    </subcellularLocation>
</comment>
<evidence type="ECO:0000256" key="10">
    <source>
        <dbReference type="PROSITE-ProRule" id="PRU01384"/>
    </source>
</evidence>
<evidence type="ECO:0000256" key="8">
    <source>
        <dbReference type="ARBA" id="ARBA00063644"/>
    </source>
</evidence>
<feature type="short sequence motif" description="GyrA-box" evidence="9">
    <location>
        <begin position="529"/>
        <end position="535"/>
    </location>
</feature>
<dbReference type="InterPro" id="IPR013757">
    <property type="entry name" value="Topo_IIA_A_a_sf"/>
</dbReference>
<dbReference type="RefSeq" id="WP_324618735.1">
    <property type="nucleotide sequence ID" value="NZ_JAYKOT010000001.1"/>
</dbReference>
<dbReference type="GO" id="GO:0005694">
    <property type="term" value="C:chromosome"/>
    <property type="evidence" value="ECO:0007669"/>
    <property type="project" value="InterPro"/>
</dbReference>
<keyword evidence="7 9" id="KW-0413">Isomerase</keyword>
<keyword evidence="9" id="KW-0963">Cytoplasm</keyword>
<evidence type="ECO:0000256" key="4">
    <source>
        <dbReference type="ARBA" id="ARBA00022840"/>
    </source>
</evidence>
<evidence type="ECO:0000256" key="7">
    <source>
        <dbReference type="ARBA" id="ARBA00023235"/>
    </source>
</evidence>
<dbReference type="InterPro" id="IPR035516">
    <property type="entry name" value="Gyrase/topoIV_suA_C"/>
</dbReference>
<dbReference type="FunFam" id="3.30.1360.40:FF:000002">
    <property type="entry name" value="DNA gyrase subunit A"/>
    <property type="match status" value="1"/>
</dbReference>
<proteinExistence type="inferred from homology"/>
<comment type="subunit">
    <text evidence="8">Heterotetramer composed of ParC and ParE.</text>
</comment>
<evidence type="ECO:0000256" key="11">
    <source>
        <dbReference type="SAM" id="Coils"/>
    </source>
</evidence>
<evidence type="ECO:0000256" key="1">
    <source>
        <dbReference type="ARBA" id="ARBA00000185"/>
    </source>
</evidence>
<comment type="function">
    <text evidence="9">A type II topoisomerase that negatively supercoils closed circular double-stranded (ds) DNA in an ATP-dependent manner to modulate DNA topology and maintain chromosomes in an underwound state. Negative supercoiling favors strand separation, and DNA replication, transcription, recombination and repair, all of which involve strand separation. Also able to catalyze the interconversion of other topological isomers of dsDNA rings, including catenanes and knotted rings. Type II topoisomerases break and join 2 DNA strands simultaneously in an ATP-dependent manner.</text>
</comment>
<dbReference type="EC" id="5.6.2.2" evidence="9"/>
<dbReference type="InterPro" id="IPR050220">
    <property type="entry name" value="Type_II_DNA_Topoisomerases"/>
</dbReference>
<evidence type="ECO:0000256" key="9">
    <source>
        <dbReference type="HAMAP-Rule" id="MF_01897"/>
    </source>
</evidence>
<dbReference type="GO" id="GO:0009330">
    <property type="term" value="C:DNA topoisomerase type II (double strand cut, ATP-hydrolyzing) complex"/>
    <property type="evidence" value="ECO:0007669"/>
    <property type="project" value="TreeGrafter"/>
</dbReference>
<keyword evidence="6 9" id="KW-0238">DNA-binding</keyword>
<dbReference type="InterPro" id="IPR013758">
    <property type="entry name" value="Topo_IIA_A/C_ab"/>
</dbReference>
<sequence>MTDNLDQYVHVNVEEVDIEEQMKNAYLDYAMSVIIARALPDVRDGLKPVHRRIIYGMHKLGLTPDKPYRKSAALVGDVMGKYHPHGDTAIYDAVVRLAQNFSTRYLLADGQGNFGSVDGDGAAAMRYTEVRMTKLTTELLRDIGKETVDFQPNYDESEEEPAVLPARFPNLLVNGSSGIAVGMATNMAPHNLGEIIDAIDLYLEDENVGLEELMQVVKGPDFPTYGNIMGVKGIKDAYETGRGKVILRAEAKIEQSKNKEKIIVTEIPYQVNKANLIKKIADLVKDKRIEGISDLRDESDRRGMRIVIELKRDANSSVVLNNLYKYTQMQTTFGIINLCLVDGIPKTLGLKDLIKYYVDHQIEVVTRRTKFDLQKKEDRAHIIEGLKIAIDNIDEIIKIIRNTYSDKEIKEIFYKRFKLTDRQSQAILDMQLKRLSGLEREKLDQEYEDLIKEIARLKEILASDRLLKNIIKEELNEIKEKYADKRRTAILPDAKEIDTIELIEKEEVLITLTNQGYVKRTPVDEFKVQNRGGKGVVGLGTKEDDFAINMFIVNTHHEILLFTNIGKVYSLRSFEIPEGRRTSRGTNIVNLLTLEKDEKVIAIVPVKEENDYLIFATKNGLVKKTPLNAYKNIRKTGIIATDLREGDKIVSIRQAHDDVDIVLVTEHGMSIRFSSNQVRPSQRKSLGVKGINLSKDDSLVSMEIIDDSKYLFVASEFGYGKKTLISNYTAQNRAGKGVLTYRVKEKTGNLVGAKVLDAKDDIILASLNNDIIRLNAKDISTQGRSTSGVKIKDIDKNTNKIVAVTKFIEEEV</sequence>
<comment type="subunit">
    <text evidence="9">Heterotetramer, composed of two GyrA and two GyrB chains. In the heterotetramer, GyrA contains the active site tyrosine that forms a transient covalent intermediate with DNA, while GyrB binds cofactors and catalyzes ATP hydrolysis.</text>
</comment>
<dbReference type="GO" id="GO:0005524">
    <property type="term" value="F:ATP binding"/>
    <property type="evidence" value="ECO:0007669"/>
    <property type="project" value="UniProtKB-UniRule"/>
</dbReference>
<dbReference type="HAMAP" id="MF_01897">
    <property type="entry name" value="GyrA"/>
    <property type="match status" value="1"/>
</dbReference>
<keyword evidence="4 9" id="KW-0067">ATP-binding</keyword>
<dbReference type="CDD" id="cd00187">
    <property type="entry name" value="TOP4c"/>
    <property type="match status" value="1"/>
</dbReference>
<dbReference type="InterPro" id="IPR005743">
    <property type="entry name" value="GyrA"/>
</dbReference>
<evidence type="ECO:0000256" key="5">
    <source>
        <dbReference type="ARBA" id="ARBA00023029"/>
    </source>
</evidence>
<dbReference type="NCBIfam" id="NF004043">
    <property type="entry name" value="PRK05560.1"/>
    <property type="match status" value="1"/>
</dbReference>
<dbReference type="Pfam" id="PF03989">
    <property type="entry name" value="DNA_gyraseA_C"/>
    <property type="match status" value="6"/>
</dbReference>
<name>A0AAW9MVH5_9FIRM</name>
<dbReference type="SMART" id="SM00434">
    <property type="entry name" value="TOP4c"/>
    <property type="match status" value="1"/>
</dbReference>
<keyword evidence="5 9" id="KW-0799">Topoisomerase</keyword>
<dbReference type="GO" id="GO:0034335">
    <property type="term" value="F:DNA negative supercoiling activity"/>
    <property type="evidence" value="ECO:0007669"/>
    <property type="project" value="UniProtKB-ARBA"/>
</dbReference>
<dbReference type="InterPro" id="IPR002205">
    <property type="entry name" value="Topo_IIA_dom_A"/>
</dbReference>
<dbReference type="FunFam" id="3.90.199.10:FF:000001">
    <property type="entry name" value="DNA gyrase subunit A"/>
    <property type="match status" value="1"/>
</dbReference>
<dbReference type="Gene3D" id="3.90.199.10">
    <property type="entry name" value="Topoisomerase II, domain 5"/>
    <property type="match status" value="1"/>
</dbReference>
<dbReference type="GO" id="GO:0006261">
    <property type="term" value="P:DNA-templated DNA replication"/>
    <property type="evidence" value="ECO:0007669"/>
    <property type="project" value="UniProtKB-UniRule"/>
</dbReference>
<comment type="similarity">
    <text evidence="2 9">Belongs to the type II topoisomerase GyrA/ParC subunit family.</text>
</comment>
<dbReference type="NCBIfam" id="NF004044">
    <property type="entry name" value="PRK05561.1"/>
    <property type="match status" value="1"/>
</dbReference>
<keyword evidence="3 9" id="KW-0547">Nucleotide-binding</keyword>
<dbReference type="Gene3D" id="2.120.10.90">
    <property type="entry name" value="DNA gyrase/topoisomerase IV, subunit A, C-terminal"/>
    <property type="match status" value="1"/>
</dbReference>
<dbReference type="Gene3D" id="3.30.1360.40">
    <property type="match status" value="1"/>
</dbReference>
<dbReference type="PANTHER" id="PTHR43493">
    <property type="entry name" value="DNA GYRASE/TOPOISOMERASE SUBUNIT A"/>
    <property type="match status" value="1"/>
</dbReference>
<dbReference type="EMBL" id="JAYKOT010000001">
    <property type="protein sequence ID" value="MEB3428702.1"/>
    <property type="molecule type" value="Genomic_DNA"/>
</dbReference>
<dbReference type="GO" id="GO:0005737">
    <property type="term" value="C:cytoplasm"/>
    <property type="evidence" value="ECO:0007669"/>
    <property type="project" value="UniProtKB-SubCell"/>
</dbReference>
<dbReference type="InterPro" id="IPR006691">
    <property type="entry name" value="GyrA/parC_rep"/>
</dbReference>
<dbReference type="Gene3D" id="1.10.268.10">
    <property type="entry name" value="Topoisomerase, domain 3"/>
    <property type="match status" value="1"/>
</dbReference>
<comment type="catalytic activity">
    <reaction evidence="1 9 10">
        <text>ATP-dependent breakage, passage and rejoining of double-stranded DNA.</text>
        <dbReference type="EC" id="5.6.2.2"/>
    </reaction>
</comment>